<keyword evidence="2" id="KW-1185">Reference proteome</keyword>
<dbReference type="OrthoDB" id="10689747at2759"/>
<dbReference type="EMBL" id="CAJNDS010002127">
    <property type="protein sequence ID" value="CAE7341813.1"/>
    <property type="molecule type" value="Genomic_DNA"/>
</dbReference>
<name>A0A812P212_9DINO</name>
<reference evidence="1" key="1">
    <citation type="submission" date="2021-02" db="EMBL/GenBank/DDBJ databases">
        <authorList>
            <person name="Dougan E. K."/>
            <person name="Rhodes N."/>
            <person name="Thang M."/>
            <person name="Chan C."/>
        </authorList>
    </citation>
    <scope>NUCLEOTIDE SEQUENCE</scope>
</reference>
<accession>A0A812P212</accession>
<organism evidence="1 2">
    <name type="scientific">Symbiodinium natans</name>
    <dbReference type="NCBI Taxonomy" id="878477"/>
    <lineage>
        <taxon>Eukaryota</taxon>
        <taxon>Sar</taxon>
        <taxon>Alveolata</taxon>
        <taxon>Dinophyceae</taxon>
        <taxon>Suessiales</taxon>
        <taxon>Symbiodiniaceae</taxon>
        <taxon>Symbiodinium</taxon>
    </lineage>
</organism>
<evidence type="ECO:0000313" key="2">
    <source>
        <dbReference type="Proteomes" id="UP000604046"/>
    </source>
</evidence>
<gene>
    <name evidence="1" type="ORF">SNAT2548_LOCUS17887</name>
</gene>
<evidence type="ECO:0000313" key="1">
    <source>
        <dbReference type="EMBL" id="CAE7341813.1"/>
    </source>
</evidence>
<dbReference type="AlphaFoldDB" id="A0A812P212"/>
<proteinExistence type="predicted"/>
<sequence length="248" mass="28038">MSSAPGLNLQELEDLRDKVHWLLRLAGDMHIMLDVHSVLRRQNAKLDIPHIYLQHKGDKDFVSEHAEEEKPKKIPSDGHVLEFRGGDAGHWVYMHKGEEKYNSYTRDHQKSGSHQFCQSFALLGACASSAAEGQLHKRGKTMGSLFEALKPGAANHGANIRVVVTLWDDYFQAVEADGSEVKEWFFNCVNEVNDYLLESQEEKPGRKTLNSSVKMKPIAEKGVQITMKLLREKLKDISQNADLIAKFV</sequence>
<dbReference type="Proteomes" id="UP000604046">
    <property type="component" value="Unassembled WGS sequence"/>
</dbReference>
<comment type="caution">
    <text evidence="1">The sequence shown here is derived from an EMBL/GenBank/DDBJ whole genome shotgun (WGS) entry which is preliminary data.</text>
</comment>
<protein>
    <submittedName>
        <fullName evidence="1">Uncharacterized protein</fullName>
    </submittedName>
</protein>